<comment type="caution">
    <text evidence="1">The sequence shown here is derived from an EMBL/GenBank/DDBJ whole genome shotgun (WGS) entry which is preliminary data.</text>
</comment>
<gene>
    <name evidence="1" type="ORF">KIPB_014012</name>
</gene>
<keyword evidence="2" id="KW-1185">Reference proteome</keyword>
<dbReference type="AlphaFoldDB" id="A0A9K3GQP5"/>
<name>A0A9K3GQP5_9EUKA</name>
<dbReference type="Proteomes" id="UP000265618">
    <property type="component" value="Unassembled WGS sequence"/>
</dbReference>
<proteinExistence type="predicted"/>
<reference evidence="1 2" key="1">
    <citation type="journal article" date="2018" name="PLoS ONE">
        <title>The draft genome of Kipferlia bialata reveals reductive genome evolution in fornicate parasites.</title>
        <authorList>
            <person name="Tanifuji G."/>
            <person name="Takabayashi S."/>
            <person name="Kume K."/>
            <person name="Takagi M."/>
            <person name="Nakayama T."/>
            <person name="Kamikawa R."/>
            <person name="Inagaki Y."/>
            <person name="Hashimoto T."/>
        </authorList>
    </citation>
    <scope>NUCLEOTIDE SEQUENCE [LARGE SCALE GENOMIC DNA]</scope>
    <source>
        <strain evidence="1">NY0173</strain>
    </source>
</reference>
<dbReference type="EMBL" id="BDIP01006969">
    <property type="protein sequence ID" value="GIQ90986.1"/>
    <property type="molecule type" value="Genomic_DNA"/>
</dbReference>
<evidence type="ECO:0000313" key="2">
    <source>
        <dbReference type="Proteomes" id="UP000265618"/>
    </source>
</evidence>
<sequence>MPSEQEISELLEIWESDLHADDPTFQLRAINRLGALALAVGPDVTMKQ</sequence>
<evidence type="ECO:0000313" key="1">
    <source>
        <dbReference type="EMBL" id="GIQ90986.1"/>
    </source>
</evidence>
<organism evidence="1 2">
    <name type="scientific">Kipferlia bialata</name>
    <dbReference type="NCBI Taxonomy" id="797122"/>
    <lineage>
        <taxon>Eukaryota</taxon>
        <taxon>Metamonada</taxon>
        <taxon>Carpediemonas-like organisms</taxon>
        <taxon>Kipferlia</taxon>
    </lineage>
</organism>
<accession>A0A9K3GQP5</accession>
<feature type="non-terminal residue" evidence="1">
    <location>
        <position position="1"/>
    </location>
</feature>
<protein>
    <submittedName>
        <fullName evidence="1">Uncharacterized protein</fullName>
    </submittedName>
</protein>